<dbReference type="PANTHER" id="PTHR42850">
    <property type="entry name" value="METALLOPHOSPHOESTERASE"/>
    <property type="match status" value="1"/>
</dbReference>
<dbReference type="InterPro" id="IPR050126">
    <property type="entry name" value="Ap4A_hydrolase"/>
</dbReference>
<dbReference type="PANTHER" id="PTHR42850:SF4">
    <property type="entry name" value="ZINC-DEPENDENT ENDOPOLYPHOSPHATASE"/>
    <property type="match status" value="1"/>
</dbReference>
<dbReference type="GO" id="GO:0008803">
    <property type="term" value="F:bis(5'-nucleosyl)-tetraphosphatase (symmetrical) activity"/>
    <property type="evidence" value="ECO:0007669"/>
    <property type="project" value="TreeGrafter"/>
</dbReference>
<dbReference type="Pfam" id="PF00149">
    <property type="entry name" value="Metallophos"/>
    <property type="match status" value="1"/>
</dbReference>
<dbReference type="GO" id="GO:0110154">
    <property type="term" value="P:RNA decapping"/>
    <property type="evidence" value="ECO:0007669"/>
    <property type="project" value="TreeGrafter"/>
</dbReference>
<protein>
    <submittedName>
        <fullName evidence="2">Serine/threonine protein phosphatase</fullName>
    </submittedName>
</protein>
<sequence length="247" mass="28323">MPDHGGYKRTLVISDLHGCYAEFNELLDVACYDPECDKLILLGDYSDRGPQSREVIARVKALVEEHGVIALRGNHDQMFVDALLQHKDSSFLRNGGFHTIRSYCELDWDEYDFDYDRYIEAKSFILDQYKPHIDFLQTLPLYYEDARHIYVHAGVDPSFGEKWKEQPERSFIWIRDAFYKHPVQAGKTVLFGHTPVMAMHESADIWFGGDKIGMDGGCCFGGQLNCLEIAEDGSYRSYVVKSRRSGG</sequence>
<keyword evidence="3" id="KW-1185">Reference proteome</keyword>
<organism evidence="2 3">
    <name type="scientific">Paenibacillus ginsengarvi</name>
    <dbReference type="NCBI Taxonomy" id="400777"/>
    <lineage>
        <taxon>Bacteria</taxon>
        <taxon>Bacillati</taxon>
        <taxon>Bacillota</taxon>
        <taxon>Bacilli</taxon>
        <taxon>Bacillales</taxon>
        <taxon>Paenibacillaceae</taxon>
        <taxon>Paenibacillus</taxon>
    </lineage>
</organism>
<dbReference type="GO" id="GO:0016791">
    <property type="term" value="F:phosphatase activity"/>
    <property type="evidence" value="ECO:0007669"/>
    <property type="project" value="TreeGrafter"/>
</dbReference>
<dbReference type="SUPFAM" id="SSF56300">
    <property type="entry name" value="Metallo-dependent phosphatases"/>
    <property type="match status" value="1"/>
</dbReference>
<dbReference type="OrthoDB" id="384253at2"/>
<feature type="domain" description="Calcineurin-like phosphoesterase" evidence="1">
    <location>
        <begin position="9"/>
        <end position="208"/>
    </location>
</feature>
<dbReference type="EMBL" id="RBAH01000030">
    <property type="protein sequence ID" value="RKN70640.1"/>
    <property type="molecule type" value="Genomic_DNA"/>
</dbReference>
<name>A0A3B0BCZ0_9BACL</name>
<reference evidence="2 3" key="1">
    <citation type="journal article" date="2007" name="Int. J. Syst. Evol. Microbiol.">
        <title>Paenibacillus ginsengarvi sp. nov., isolated from soil from ginseng cultivation.</title>
        <authorList>
            <person name="Yoon M.H."/>
            <person name="Ten L.N."/>
            <person name="Im W.T."/>
        </authorList>
    </citation>
    <scope>NUCLEOTIDE SEQUENCE [LARGE SCALE GENOMIC DNA]</scope>
    <source>
        <strain evidence="2 3">KCTC 13059</strain>
    </source>
</reference>
<comment type="caution">
    <text evidence="2">The sequence shown here is derived from an EMBL/GenBank/DDBJ whole genome shotgun (WGS) entry which is preliminary data.</text>
</comment>
<dbReference type="RefSeq" id="WP_120750926.1">
    <property type="nucleotide sequence ID" value="NZ_RBAH01000030.1"/>
</dbReference>
<accession>A0A3B0BCZ0</accession>
<dbReference type="InterPro" id="IPR004843">
    <property type="entry name" value="Calcineurin-like_PHP"/>
</dbReference>
<dbReference type="InterPro" id="IPR006186">
    <property type="entry name" value="Ser/Thr-sp_prot-phosphatase"/>
</dbReference>
<evidence type="ECO:0000313" key="3">
    <source>
        <dbReference type="Proteomes" id="UP000282311"/>
    </source>
</evidence>
<dbReference type="InterPro" id="IPR029052">
    <property type="entry name" value="Metallo-depent_PP-like"/>
</dbReference>
<dbReference type="CDD" id="cd00144">
    <property type="entry name" value="MPP_PPP_family"/>
    <property type="match status" value="1"/>
</dbReference>
<proteinExistence type="predicted"/>
<gene>
    <name evidence="2" type="ORF">D7M11_29805</name>
</gene>
<dbReference type="PRINTS" id="PR00114">
    <property type="entry name" value="STPHPHTASE"/>
</dbReference>
<dbReference type="Gene3D" id="3.60.21.10">
    <property type="match status" value="1"/>
</dbReference>
<dbReference type="AlphaFoldDB" id="A0A3B0BCZ0"/>
<dbReference type="GO" id="GO:0005737">
    <property type="term" value="C:cytoplasm"/>
    <property type="evidence" value="ECO:0007669"/>
    <property type="project" value="TreeGrafter"/>
</dbReference>
<dbReference type="Proteomes" id="UP000282311">
    <property type="component" value="Unassembled WGS sequence"/>
</dbReference>
<evidence type="ECO:0000313" key="2">
    <source>
        <dbReference type="EMBL" id="RKN70640.1"/>
    </source>
</evidence>
<evidence type="ECO:0000259" key="1">
    <source>
        <dbReference type="Pfam" id="PF00149"/>
    </source>
</evidence>